<comment type="catalytic activity">
    <reaction evidence="1 7">
        <text>5-hydroxyisourate + H2O = 5-hydroxy-2-oxo-4-ureido-2,5-dihydro-1H-imidazole-5-carboxylate + H(+)</text>
        <dbReference type="Rhea" id="RHEA:23736"/>
        <dbReference type="ChEBI" id="CHEBI:15377"/>
        <dbReference type="ChEBI" id="CHEBI:15378"/>
        <dbReference type="ChEBI" id="CHEBI:18072"/>
        <dbReference type="ChEBI" id="CHEBI:58639"/>
        <dbReference type="EC" id="3.5.2.17"/>
    </reaction>
</comment>
<dbReference type="Proteomes" id="UP001041814">
    <property type="component" value="Unassembled WGS sequence"/>
</dbReference>
<name>A0ABS1E2E8_RUBGE</name>
<dbReference type="RefSeq" id="WP_200380135.1">
    <property type="nucleotide sequence ID" value="NZ_NRRU01000138.1"/>
</dbReference>
<evidence type="ECO:0000256" key="4">
    <source>
        <dbReference type="ARBA" id="ARBA00011881"/>
    </source>
</evidence>
<comment type="subunit">
    <text evidence="4 7">Homotetramer.</text>
</comment>
<evidence type="ECO:0000256" key="3">
    <source>
        <dbReference type="ARBA" id="ARBA00009850"/>
    </source>
</evidence>
<evidence type="ECO:0000256" key="5">
    <source>
        <dbReference type="ARBA" id="ARBA00022631"/>
    </source>
</evidence>
<dbReference type="GO" id="GO:0016787">
    <property type="term" value="F:hydrolase activity"/>
    <property type="evidence" value="ECO:0007669"/>
    <property type="project" value="UniProtKB-KW"/>
</dbReference>
<comment type="similarity">
    <text evidence="3 7">Belongs to the transthyretin family. 5-hydroxyisourate hydrolase subfamily.</text>
</comment>
<dbReference type="PANTHER" id="PTHR10395:SF7">
    <property type="entry name" value="5-HYDROXYISOURATE HYDROLASE"/>
    <property type="match status" value="1"/>
</dbReference>
<dbReference type="PROSITE" id="PS00768">
    <property type="entry name" value="TRANSTHYRETIN_1"/>
    <property type="match status" value="1"/>
</dbReference>
<comment type="function">
    <text evidence="2">Catalyzes the hydrolysis of 5-hydroxyisourate (HIU) to 2-oxo-4-hydroxy-4-carboxy-5-ureidoimidazoline (OHCU).</text>
</comment>
<dbReference type="CDD" id="cd05822">
    <property type="entry name" value="TLP_HIUase"/>
    <property type="match status" value="1"/>
</dbReference>
<evidence type="ECO:0000256" key="2">
    <source>
        <dbReference type="ARBA" id="ARBA00002704"/>
    </source>
</evidence>
<protein>
    <recommendedName>
        <fullName evidence="7">5-hydroxyisourate hydrolase</fullName>
        <shortName evidence="7">HIU hydrolase</shortName>
        <shortName evidence="7">HIUHase</shortName>
        <ecNumber evidence="7">3.5.2.17</ecNumber>
    </recommendedName>
</protein>
<dbReference type="EMBL" id="NRRU01000138">
    <property type="protein sequence ID" value="MBK1715625.1"/>
    <property type="molecule type" value="Genomic_DNA"/>
</dbReference>
<dbReference type="InterPro" id="IPR023416">
    <property type="entry name" value="Transthyretin/HIU_hydrolase_d"/>
</dbReference>
<evidence type="ECO:0000256" key="6">
    <source>
        <dbReference type="ARBA" id="ARBA00022801"/>
    </source>
</evidence>
<feature type="domain" description="Transthyretin/hydroxyisourate hydrolase" evidence="8">
    <location>
        <begin position="4"/>
        <end position="116"/>
    </location>
</feature>
<dbReference type="Gene3D" id="2.60.40.180">
    <property type="entry name" value="Transthyretin/hydroxyisourate hydrolase domain"/>
    <property type="match status" value="1"/>
</dbReference>
<dbReference type="PRINTS" id="PR00189">
    <property type="entry name" value="TRNSTHYRETIN"/>
</dbReference>
<dbReference type="SUPFAM" id="SSF49472">
    <property type="entry name" value="Transthyretin (synonym: prealbumin)"/>
    <property type="match status" value="1"/>
</dbReference>
<gene>
    <name evidence="9" type="primary">uraH</name>
    <name evidence="9" type="ORF">CKO43_23015</name>
</gene>
<reference evidence="9" key="1">
    <citation type="submission" date="2017-08" db="EMBL/GenBank/DDBJ databases">
        <authorList>
            <person name="Imhoff J.F."/>
            <person name="Rahn T."/>
            <person name="Kuenzel S."/>
            <person name="Neulinger S.C."/>
        </authorList>
    </citation>
    <scope>NUCLEOTIDE SEQUENCE</scope>
    <source>
        <strain evidence="9">IM 151</strain>
    </source>
</reference>
<evidence type="ECO:0000256" key="7">
    <source>
        <dbReference type="RuleBase" id="RU361270"/>
    </source>
</evidence>
<dbReference type="PANTHER" id="PTHR10395">
    <property type="entry name" value="URICASE AND TRANSTHYRETIN-RELATED"/>
    <property type="match status" value="1"/>
</dbReference>
<reference evidence="9" key="2">
    <citation type="journal article" date="2020" name="Microorganisms">
        <title>Osmotic Adaptation and Compatible Solute Biosynthesis of Phototrophic Bacteria as Revealed from Genome Analyses.</title>
        <authorList>
            <person name="Imhoff J.F."/>
            <person name="Rahn T."/>
            <person name="Kunzel S."/>
            <person name="Keller A."/>
            <person name="Neulinger S.C."/>
        </authorList>
    </citation>
    <scope>NUCLEOTIDE SEQUENCE</scope>
    <source>
        <strain evidence="9">IM 151</strain>
    </source>
</reference>
<evidence type="ECO:0000313" key="9">
    <source>
        <dbReference type="EMBL" id="MBK1715625.1"/>
    </source>
</evidence>
<proteinExistence type="inferred from homology"/>
<dbReference type="InterPro" id="IPR023419">
    <property type="entry name" value="Transthyretin_CS"/>
</dbReference>
<evidence type="ECO:0000259" key="8">
    <source>
        <dbReference type="Pfam" id="PF00576"/>
    </source>
</evidence>
<keyword evidence="6 7" id="KW-0378">Hydrolase</keyword>
<dbReference type="InterPro" id="IPR000895">
    <property type="entry name" value="Transthyretin/HIU_hydrolase"/>
</dbReference>
<evidence type="ECO:0000313" key="10">
    <source>
        <dbReference type="Proteomes" id="UP001041814"/>
    </source>
</evidence>
<organism evidence="9 10">
    <name type="scientific">Rubrivivax gelatinosus</name>
    <name type="common">Rhodocyclus gelatinosus</name>
    <name type="synonym">Rhodopseudomonas gelatinosa</name>
    <dbReference type="NCBI Taxonomy" id="28068"/>
    <lineage>
        <taxon>Bacteria</taxon>
        <taxon>Pseudomonadati</taxon>
        <taxon>Pseudomonadota</taxon>
        <taxon>Betaproteobacteria</taxon>
        <taxon>Burkholderiales</taxon>
        <taxon>Sphaerotilaceae</taxon>
        <taxon>Rubrivivax</taxon>
    </lineage>
</organism>
<sequence>MAHLSTHVLDTAHGCPAAGMVVTLQRLHGDAATTLKHVALNADGRADGPLLAGAEMAAGRYRLLFEVAPYFRARGVELPEPPFLDTVTLDFGIADAAGHYHVPLLVSPWSYSSYRGS</sequence>
<dbReference type="NCBIfam" id="TIGR02962">
    <property type="entry name" value="hdxy_isourate"/>
    <property type="match status" value="1"/>
</dbReference>
<keyword evidence="5 7" id="KW-0659">Purine metabolism</keyword>
<accession>A0ABS1E2E8</accession>
<dbReference type="EC" id="3.5.2.17" evidence="7"/>
<dbReference type="InterPro" id="IPR036817">
    <property type="entry name" value="Transthyretin/HIU_hydrolase_sf"/>
</dbReference>
<evidence type="ECO:0000256" key="1">
    <source>
        <dbReference type="ARBA" id="ARBA00001043"/>
    </source>
</evidence>
<comment type="caution">
    <text evidence="9">The sequence shown here is derived from an EMBL/GenBank/DDBJ whole genome shotgun (WGS) entry which is preliminary data.</text>
</comment>
<dbReference type="InterPro" id="IPR014306">
    <property type="entry name" value="Hydroxyisourate_hydrolase"/>
</dbReference>
<dbReference type="InterPro" id="IPR023418">
    <property type="entry name" value="Thyroxine_BS"/>
</dbReference>
<keyword evidence="10" id="KW-1185">Reference proteome</keyword>
<dbReference type="PROSITE" id="PS00769">
    <property type="entry name" value="TRANSTHYRETIN_2"/>
    <property type="match status" value="1"/>
</dbReference>
<dbReference type="Pfam" id="PF00576">
    <property type="entry name" value="Transthyretin"/>
    <property type="match status" value="1"/>
</dbReference>